<dbReference type="PROSITE" id="PS51257">
    <property type="entry name" value="PROKAR_LIPOPROTEIN"/>
    <property type="match status" value="1"/>
</dbReference>
<dbReference type="RefSeq" id="WP_063281980.1">
    <property type="nucleotide sequence ID" value="NZ_LIYF01000027.1"/>
</dbReference>
<dbReference type="AlphaFoldDB" id="A0A166J8R9"/>
<evidence type="ECO:0000313" key="2">
    <source>
        <dbReference type="EMBL" id="KZK05763.1"/>
    </source>
</evidence>
<evidence type="ECO:0000256" key="1">
    <source>
        <dbReference type="SAM" id="SignalP"/>
    </source>
</evidence>
<name>A0A166J8R9_LACLC</name>
<dbReference type="PATRIC" id="fig|1359.32.peg.1828"/>
<evidence type="ECO:0000313" key="3">
    <source>
        <dbReference type="Proteomes" id="UP000076519"/>
    </source>
</evidence>
<proteinExistence type="predicted"/>
<evidence type="ECO:0008006" key="4">
    <source>
        <dbReference type="Google" id="ProtNLM"/>
    </source>
</evidence>
<gene>
    <name evidence="2" type="ORF">AB996_1644</name>
</gene>
<comment type="caution">
    <text evidence="2">The sequence shown here is derived from an EMBL/GenBank/DDBJ whole genome shotgun (WGS) entry which is preliminary data.</text>
</comment>
<dbReference type="EMBL" id="LIYF01000027">
    <property type="protein sequence ID" value="KZK05763.1"/>
    <property type="molecule type" value="Genomic_DNA"/>
</dbReference>
<feature type="chain" id="PRO_5039166283" description="DUF3862 domain-containing protein" evidence="1">
    <location>
        <begin position="22"/>
        <end position="105"/>
    </location>
</feature>
<sequence>MFRIFKLVTFLPAIFLLTACSNQSNSIAQKAYAQLSSKEKAEISGKKANIETLTLSQKDESAYHFSKKYIGEKVYAVHFNGKKDLMGEVIYLVSDDKIIGENLRD</sequence>
<organism evidence="2 3">
    <name type="scientific">Lactococcus lactis subsp. cremoris</name>
    <name type="common">Streptococcus cremoris</name>
    <dbReference type="NCBI Taxonomy" id="1359"/>
    <lineage>
        <taxon>Bacteria</taxon>
        <taxon>Bacillati</taxon>
        <taxon>Bacillota</taxon>
        <taxon>Bacilli</taxon>
        <taxon>Lactobacillales</taxon>
        <taxon>Streptococcaceae</taxon>
        <taxon>Lactococcus</taxon>
    </lineage>
</organism>
<protein>
    <recommendedName>
        <fullName evidence="4">DUF3862 domain-containing protein</fullName>
    </recommendedName>
</protein>
<accession>A0A166J8R9</accession>
<keyword evidence="1" id="KW-0732">Signal</keyword>
<dbReference type="Proteomes" id="UP000076519">
    <property type="component" value="Unassembled WGS sequence"/>
</dbReference>
<reference evidence="2 3" key="1">
    <citation type="submission" date="2015-08" db="EMBL/GenBank/DDBJ databases">
        <title>Draft Genome Sequences of 11 Lactococcus lactis subspecies cremoris strains.</title>
        <authorList>
            <person name="Wels M."/>
            <person name="Backus L."/>
            <person name="Boekhorst J."/>
            <person name="Dijkstra A."/>
            <person name="Beerthuizen M."/>
            <person name="Siezen R."/>
            <person name="Bachmann H."/>
            <person name="Van Hijum S."/>
        </authorList>
    </citation>
    <scope>NUCLEOTIDE SEQUENCE [LARGE SCALE GENOMIC DNA]</scope>
    <source>
        <strain evidence="2 3">KW10</strain>
    </source>
</reference>
<feature type="signal peptide" evidence="1">
    <location>
        <begin position="1"/>
        <end position="21"/>
    </location>
</feature>